<name>A0A0F9MW83_9ZZZZ</name>
<protein>
    <submittedName>
        <fullName evidence="1">Uncharacterized protein</fullName>
    </submittedName>
</protein>
<proteinExistence type="predicted"/>
<gene>
    <name evidence="1" type="ORF">LCGC14_1025250</name>
</gene>
<dbReference type="EMBL" id="LAZR01004121">
    <property type="protein sequence ID" value="KKN11575.1"/>
    <property type="molecule type" value="Genomic_DNA"/>
</dbReference>
<dbReference type="AlphaFoldDB" id="A0A0F9MW83"/>
<organism evidence="1">
    <name type="scientific">marine sediment metagenome</name>
    <dbReference type="NCBI Taxonomy" id="412755"/>
    <lineage>
        <taxon>unclassified sequences</taxon>
        <taxon>metagenomes</taxon>
        <taxon>ecological metagenomes</taxon>
    </lineage>
</organism>
<reference evidence="1" key="1">
    <citation type="journal article" date="2015" name="Nature">
        <title>Complex archaea that bridge the gap between prokaryotes and eukaryotes.</title>
        <authorList>
            <person name="Spang A."/>
            <person name="Saw J.H."/>
            <person name="Jorgensen S.L."/>
            <person name="Zaremba-Niedzwiedzka K."/>
            <person name="Martijn J."/>
            <person name="Lind A.E."/>
            <person name="van Eijk R."/>
            <person name="Schleper C."/>
            <person name="Guy L."/>
            <person name="Ettema T.J."/>
        </authorList>
    </citation>
    <scope>NUCLEOTIDE SEQUENCE</scope>
</reference>
<accession>A0A0F9MW83</accession>
<comment type="caution">
    <text evidence="1">The sequence shown here is derived from an EMBL/GenBank/DDBJ whole genome shotgun (WGS) entry which is preliminary data.</text>
</comment>
<evidence type="ECO:0000313" key="1">
    <source>
        <dbReference type="EMBL" id="KKN11575.1"/>
    </source>
</evidence>
<sequence>MNKRLRKVLTAIKRGIEIGLLDEGIEFVYKDFITEDGYIYPRQIEWARKPHPGKRFGRWDE</sequence>